<dbReference type="GO" id="GO:0005524">
    <property type="term" value="F:ATP binding"/>
    <property type="evidence" value="ECO:0007669"/>
    <property type="project" value="InterPro"/>
</dbReference>
<dbReference type="Proteomes" id="UP000051574">
    <property type="component" value="Unassembled WGS sequence"/>
</dbReference>
<sequence>MYGNINKMQLPFRYILNGVQNFSRHNSIKTGNNKVFSNISKYLNNTKHITPVHKEFQAVCSLIKRSGLNDLNKLPYYLNQRNYHTTPSRCQQQPSQNPNDPKKDPNKDDDEDNKISSLLAKAFLWMLSAYMVIAIISLMFPSSNQPEVVRYVSWNEFLYQMLAKGEVEEIIVRPDVDIVTIILYDGAIIKGKKVR</sequence>
<dbReference type="OrthoDB" id="1413014at2759"/>
<protein>
    <recommendedName>
        <fullName evidence="5">Peptidase M41 FtsH extracellular domain-containing protein</fullName>
    </recommendedName>
</protein>
<dbReference type="Pfam" id="PF06480">
    <property type="entry name" value="FtsH_ext"/>
    <property type="match status" value="1"/>
</dbReference>
<keyword evidence="7" id="KW-1185">Reference proteome</keyword>
<dbReference type="AlphaFoldDB" id="A0A0T6B633"/>
<dbReference type="GO" id="GO:0006508">
    <property type="term" value="P:proteolysis"/>
    <property type="evidence" value="ECO:0007669"/>
    <property type="project" value="UniProtKB-KW"/>
</dbReference>
<name>A0A0T6B633_9SCAR</name>
<evidence type="ECO:0000313" key="6">
    <source>
        <dbReference type="EMBL" id="KRT82847.1"/>
    </source>
</evidence>
<keyword evidence="4" id="KW-0812">Transmembrane</keyword>
<dbReference type="GO" id="GO:0008270">
    <property type="term" value="F:zinc ion binding"/>
    <property type="evidence" value="ECO:0007669"/>
    <property type="project" value="InterPro"/>
</dbReference>
<feature type="domain" description="Peptidase M41 FtsH extracellular" evidence="5">
    <location>
        <begin position="123"/>
        <end position="186"/>
    </location>
</feature>
<dbReference type="GO" id="GO:0004176">
    <property type="term" value="F:ATP-dependent peptidase activity"/>
    <property type="evidence" value="ECO:0007669"/>
    <property type="project" value="InterPro"/>
</dbReference>
<dbReference type="EMBL" id="LJIG01009554">
    <property type="protein sequence ID" value="KRT82847.1"/>
    <property type="molecule type" value="Genomic_DNA"/>
</dbReference>
<evidence type="ECO:0000313" key="7">
    <source>
        <dbReference type="Proteomes" id="UP000051574"/>
    </source>
</evidence>
<feature type="transmembrane region" description="Helical" evidence="4">
    <location>
        <begin position="122"/>
        <end position="140"/>
    </location>
</feature>
<comment type="caution">
    <text evidence="6">The sequence shown here is derived from an EMBL/GenBank/DDBJ whole genome shotgun (WGS) entry which is preliminary data.</text>
</comment>
<dbReference type="GO" id="GO:0016020">
    <property type="term" value="C:membrane"/>
    <property type="evidence" value="ECO:0007669"/>
    <property type="project" value="InterPro"/>
</dbReference>
<feature type="compositionally biased region" description="Polar residues" evidence="3">
    <location>
        <begin position="85"/>
        <end position="96"/>
    </location>
</feature>
<accession>A0A0T6B633</accession>
<evidence type="ECO:0000256" key="2">
    <source>
        <dbReference type="ARBA" id="ARBA00022801"/>
    </source>
</evidence>
<dbReference type="Gene3D" id="3.40.1690.20">
    <property type="match status" value="1"/>
</dbReference>
<dbReference type="InterPro" id="IPR011546">
    <property type="entry name" value="Pept_M41_FtsH_extracell"/>
</dbReference>
<evidence type="ECO:0000256" key="3">
    <source>
        <dbReference type="SAM" id="MobiDB-lite"/>
    </source>
</evidence>
<reference evidence="6 7" key="1">
    <citation type="submission" date="2015-09" db="EMBL/GenBank/DDBJ databases">
        <title>Draft genome of the scarab beetle Oryctes borbonicus.</title>
        <authorList>
            <person name="Meyer J.M."/>
            <person name="Markov G.V."/>
            <person name="Baskaran P."/>
            <person name="Herrmann M."/>
            <person name="Sommer R.J."/>
            <person name="Roedelsperger C."/>
        </authorList>
    </citation>
    <scope>NUCLEOTIDE SEQUENCE [LARGE SCALE GENOMIC DNA]</scope>
    <source>
        <strain evidence="6">OB123</strain>
        <tissue evidence="6">Whole animal</tissue>
    </source>
</reference>
<evidence type="ECO:0000256" key="4">
    <source>
        <dbReference type="SAM" id="Phobius"/>
    </source>
</evidence>
<keyword evidence="1" id="KW-0645">Protease</keyword>
<dbReference type="GO" id="GO:0004222">
    <property type="term" value="F:metalloendopeptidase activity"/>
    <property type="evidence" value="ECO:0007669"/>
    <property type="project" value="InterPro"/>
</dbReference>
<keyword evidence="4" id="KW-1133">Transmembrane helix</keyword>
<gene>
    <name evidence="6" type="ORF">AMK59_3148</name>
</gene>
<feature type="region of interest" description="Disordered" evidence="3">
    <location>
        <begin position="85"/>
        <end position="111"/>
    </location>
</feature>
<evidence type="ECO:0000259" key="5">
    <source>
        <dbReference type="Pfam" id="PF06480"/>
    </source>
</evidence>
<keyword evidence="2" id="KW-0378">Hydrolase</keyword>
<keyword evidence="4" id="KW-0472">Membrane</keyword>
<evidence type="ECO:0000256" key="1">
    <source>
        <dbReference type="ARBA" id="ARBA00022670"/>
    </source>
</evidence>
<proteinExistence type="predicted"/>
<organism evidence="6 7">
    <name type="scientific">Oryctes borbonicus</name>
    <dbReference type="NCBI Taxonomy" id="1629725"/>
    <lineage>
        <taxon>Eukaryota</taxon>
        <taxon>Metazoa</taxon>
        <taxon>Ecdysozoa</taxon>
        <taxon>Arthropoda</taxon>
        <taxon>Hexapoda</taxon>
        <taxon>Insecta</taxon>
        <taxon>Pterygota</taxon>
        <taxon>Neoptera</taxon>
        <taxon>Endopterygota</taxon>
        <taxon>Coleoptera</taxon>
        <taxon>Polyphaga</taxon>
        <taxon>Scarabaeiformia</taxon>
        <taxon>Scarabaeidae</taxon>
        <taxon>Dynastinae</taxon>
        <taxon>Oryctes</taxon>
    </lineage>
</organism>